<accession>A0A927I350</accession>
<protein>
    <submittedName>
        <fullName evidence="2">Uncharacterized protein</fullName>
    </submittedName>
</protein>
<evidence type="ECO:0000313" key="3">
    <source>
        <dbReference type="Proteomes" id="UP000619295"/>
    </source>
</evidence>
<dbReference type="EMBL" id="JACXWY010000037">
    <property type="protein sequence ID" value="MBD3849402.1"/>
    <property type="molecule type" value="Genomic_DNA"/>
</dbReference>
<organism evidence="2 3">
    <name type="scientific">Bosea spartocytisi</name>
    <dbReference type="NCBI Taxonomy" id="2773451"/>
    <lineage>
        <taxon>Bacteria</taxon>
        <taxon>Pseudomonadati</taxon>
        <taxon>Pseudomonadota</taxon>
        <taxon>Alphaproteobacteria</taxon>
        <taxon>Hyphomicrobiales</taxon>
        <taxon>Boseaceae</taxon>
        <taxon>Bosea</taxon>
    </lineage>
</organism>
<reference evidence="2" key="1">
    <citation type="submission" date="2020-09" db="EMBL/GenBank/DDBJ databases">
        <title>Bosea spartocytisi sp. nov. a root nodule endophyte of Spartocytisus supranubius in the high mountain ecosystem fo the Teide National Park (Canary Islands, Spain).</title>
        <authorList>
            <person name="Pulido-Suarez L."/>
            <person name="Peix A."/>
            <person name="Igual J.M."/>
            <person name="Socas-Perez N."/>
            <person name="Velazquez E."/>
            <person name="Flores-Felix J.D."/>
            <person name="Leon-Barrios M."/>
        </authorList>
    </citation>
    <scope>NUCLEOTIDE SEQUENCE</scope>
    <source>
        <strain evidence="2">SSUT16</strain>
    </source>
</reference>
<dbReference type="Proteomes" id="UP000619295">
    <property type="component" value="Unassembled WGS sequence"/>
</dbReference>
<keyword evidence="3" id="KW-1185">Reference proteome</keyword>
<feature type="region of interest" description="Disordered" evidence="1">
    <location>
        <begin position="1"/>
        <end position="31"/>
    </location>
</feature>
<evidence type="ECO:0000313" key="2">
    <source>
        <dbReference type="EMBL" id="MBD3849402.1"/>
    </source>
</evidence>
<dbReference type="RefSeq" id="WP_191125994.1">
    <property type="nucleotide sequence ID" value="NZ_JACXWY010000037.1"/>
</dbReference>
<feature type="compositionally biased region" description="Low complexity" evidence="1">
    <location>
        <begin position="8"/>
        <end position="24"/>
    </location>
</feature>
<proteinExistence type="predicted"/>
<comment type="caution">
    <text evidence="2">The sequence shown here is derived from an EMBL/GenBank/DDBJ whole genome shotgun (WGS) entry which is preliminary data.</text>
</comment>
<sequence>MHTACTNPTPSAIPSLSAAPSDPSATPPRAPIPAELMARIEQAVTGAGSAEFAVDPLLGPSLSAMNSFLASVVKRSGAVIEDALYAALVRHRRFLVMQQVRIPITRAAEMYVQENGAARVEELSLTSDGASVRTGHFDLIVIDQERSVAMVIEIKRGSGITESKKRRQTERDLACARLQLASYLRTLLGIKLKSYRCHVVDFYGRSGFREGLTVTRDGLDALFGVPVTPTIDAALGALESRMLARVPPMLQLAQERLADRANVATRPRRAGRGVLAALARSREALPEAAMSPAA</sequence>
<dbReference type="AlphaFoldDB" id="A0A927I350"/>
<name>A0A927I350_9HYPH</name>
<evidence type="ECO:0000256" key="1">
    <source>
        <dbReference type="SAM" id="MobiDB-lite"/>
    </source>
</evidence>
<gene>
    <name evidence="2" type="ORF">IED13_27195</name>
</gene>